<comment type="caution">
    <text evidence="1">The sequence shown here is derived from an EMBL/GenBank/DDBJ whole genome shotgun (WGS) entry which is preliminary data.</text>
</comment>
<accession>A0A699Y368</accession>
<protein>
    <submittedName>
        <fullName evidence="1">Uncharacterized protein</fullName>
    </submittedName>
</protein>
<evidence type="ECO:0000313" key="1">
    <source>
        <dbReference type="EMBL" id="GFD63081.1"/>
    </source>
</evidence>
<name>A0A699Y368_TANCI</name>
<dbReference type="AlphaFoldDB" id="A0A699Y368"/>
<dbReference type="EMBL" id="BKCJ011959397">
    <property type="protein sequence ID" value="GFD63081.1"/>
    <property type="molecule type" value="Genomic_DNA"/>
</dbReference>
<reference evidence="1" key="1">
    <citation type="journal article" date="2019" name="Sci. Rep.">
        <title>Draft genome of Tanacetum cinerariifolium, the natural source of mosquito coil.</title>
        <authorList>
            <person name="Yamashiro T."/>
            <person name="Shiraishi A."/>
            <person name="Satake H."/>
            <person name="Nakayama K."/>
        </authorList>
    </citation>
    <scope>NUCLEOTIDE SEQUENCE</scope>
</reference>
<organism evidence="1">
    <name type="scientific">Tanacetum cinerariifolium</name>
    <name type="common">Dalmatian daisy</name>
    <name type="synonym">Chrysanthemum cinerariifolium</name>
    <dbReference type="NCBI Taxonomy" id="118510"/>
    <lineage>
        <taxon>Eukaryota</taxon>
        <taxon>Viridiplantae</taxon>
        <taxon>Streptophyta</taxon>
        <taxon>Embryophyta</taxon>
        <taxon>Tracheophyta</taxon>
        <taxon>Spermatophyta</taxon>
        <taxon>Magnoliopsida</taxon>
        <taxon>eudicotyledons</taxon>
        <taxon>Gunneridae</taxon>
        <taxon>Pentapetalae</taxon>
        <taxon>asterids</taxon>
        <taxon>campanulids</taxon>
        <taxon>Asterales</taxon>
        <taxon>Asteraceae</taxon>
        <taxon>Asteroideae</taxon>
        <taxon>Anthemideae</taxon>
        <taxon>Anthemidinae</taxon>
        <taxon>Tanacetum</taxon>
    </lineage>
</organism>
<proteinExistence type="predicted"/>
<gene>
    <name evidence="1" type="ORF">Tci_935050</name>
</gene>
<sequence length="17" mass="2033">MKGRREKSLSSWKSHDT</sequence>
<feature type="non-terminal residue" evidence="1">
    <location>
        <position position="17"/>
    </location>
</feature>